<evidence type="ECO:0008006" key="4">
    <source>
        <dbReference type="Google" id="ProtNLM"/>
    </source>
</evidence>
<organism evidence="2 3">
    <name type="scientific">Cellulomonas aerilata</name>
    <dbReference type="NCBI Taxonomy" id="515326"/>
    <lineage>
        <taxon>Bacteria</taxon>
        <taxon>Bacillati</taxon>
        <taxon>Actinomycetota</taxon>
        <taxon>Actinomycetes</taxon>
        <taxon>Micrococcales</taxon>
        <taxon>Cellulomonadaceae</taxon>
        <taxon>Cellulomonas</taxon>
    </lineage>
</organism>
<dbReference type="RefSeq" id="WP_146904786.1">
    <property type="nucleotide sequence ID" value="NZ_BAAARM010000004.1"/>
</dbReference>
<dbReference type="Proteomes" id="UP000321181">
    <property type="component" value="Unassembled WGS sequence"/>
</dbReference>
<dbReference type="AlphaFoldDB" id="A0A512DE07"/>
<feature type="transmembrane region" description="Helical" evidence="1">
    <location>
        <begin position="92"/>
        <end position="110"/>
    </location>
</feature>
<proteinExistence type="predicted"/>
<dbReference type="InterPro" id="IPR046095">
    <property type="entry name" value="DUF6113"/>
</dbReference>
<keyword evidence="1" id="KW-0472">Membrane</keyword>
<evidence type="ECO:0000313" key="3">
    <source>
        <dbReference type="Proteomes" id="UP000321181"/>
    </source>
</evidence>
<protein>
    <recommendedName>
        <fullName evidence="4">Integral membrane protein</fullName>
    </recommendedName>
</protein>
<keyword evidence="1" id="KW-0812">Transmembrane</keyword>
<name>A0A512DE07_9CELL</name>
<feature type="transmembrane region" description="Helical" evidence="1">
    <location>
        <begin position="36"/>
        <end position="54"/>
    </location>
</feature>
<dbReference type="EMBL" id="BJYY01000015">
    <property type="protein sequence ID" value="GEO34706.1"/>
    <property type="molecule type" value="Genomic_DNA"/>
</dbReference>
<dbReference type="Pfam" id="PF19608">
    <property type="entry name" value="DUF6113"/>
    <property type="match status" value="1"/>
</dbReference>
<feature type="transmembrane region" description="Helical" evidence="1">
    <location>
        <begin position="12"/>
        <end position="30"/>
    </location>
</feature>
<reference evidence="2 3" key="1">
    <citation type="submission" date="2019-07" db="EMBL/GenBank/DDBJ databases">
        <title>Whole genome shotgun sequence of Cellulomonas aerilata NBRC 106308.</title>
        <authorList>
            <person name="Hosoyama A."/>
            <person name="Uohara A."/>
            <person name="Ohji S."/>
            <person name="Ichikawa N."/>
        </authorList>
    </citation>
    <scope>NUCLEOTIDE SEQUENCE [LARGE SCALE GENOMIC DNA]</scope>
    <source>
        <strain evidence="2 3">NBRC 106308</strain>
    </source>
</reference>
<evidence type="ECO:0000256" key="1">
    <source>
        <dbReference type="SAM" id="Phobius"/>
    </source>
</evidence>
<feature type="transmembrane region" description="Helical" evidence="1">
    <location>
        <begin position="61"/>
        <end position="80"/>
    </location>
</feature>
<accession>A0A512DE07</accession>
<comment type="caution">
    <text evidence="2">The sequence shown here is derived from an EMBL/GenBank/DDBJ whole genome shotgun (WGS) entry which is preliminary data.</text>
</comment>
<sequence length="122" mass="12464">MASSGTRRVGRWVGALALGVLIGTIGTVLHRSAPPWGMALCLAAVLSSTVLVRAWAGLPAVACYAVGWLVAVQVLSLSGPGGDVLVPAGDRLGYVWGLGGMVVVGVAVFLPTRWFRDAPTPA</sequence>
<gene>
    <name evidence="2" type="ORF">CAE01nite_24310</name>
</gene>
<evidence type="ECO:0000313" key="2">
    <source>
        <dbReference type="EMBL" id="GEO34706.1"/>
    </source>
</evidence>
<dbReference type="OrthoDB" id="3232343at2"/>
<keyword evidence="1" id="KW-1133">Transmembrane helix</keyword>
<keyword evidence="3" id="KW-1185">Reference proteome</keyword>